<keyword evidence="8" id="KW-0865">Zymogen</keyword>
<dbReference type="InterPro" id="IPR001254">
    <property type="entry name" value="Trypsin_dom"/>
</dbReference>
<dbReference type="InterPro" id="IPR009003">
    <property type="entry name" value="Peptidase_S1_PA"/>
</dbReference>
<evidence type="ECO:0000256" key="1">
    <source>
        <dbReference type="ARBA" id="ARBA00004239"/>
    </source>
</evidence>
<evidence type="ECO:0000256" key="5">
    <source>
        <dbReference type="ARBA" id="ARBA00022729"/>
    </source>
</evidence>
<evidence type="ECO:0000256" key="9">
    <source>
        <dbReference type="ARBA" id="ARBA00023157"/>
    </source>
</evidence>
<evidence type="ECO:0000313" key="15">
    <source>
        <dbReference type="EMBL" id="EDW73485.1"/>
    </source>
</evidence>
<evidence type="ECO:0000256" key="4">
    <source>
        <dbReference type="ARBA" id="ARBA00022670"/>
    </source>
</evidence>
<evidence type="ECO:0000259" key="14">
    <source>
        <dbReference type="PROSITE" id="PS50240"/>
    </source>
</evidence>
<keyword evidence="16" id="KW-1185">Reference proteome</keyword>
<dbReference type="InterPro" id="IPR033116">
    <property type="entry name" value="TRYPSIN_SER"/>
</dbReference>
<organism evidence="15 16">
    <name type="scientific">Drosophila willistoni</name>
    <name type="common">Fruit fly</name>
    <dbReference type="NCBI Taxonomy" id="7260"/>
    <lineage>
        <taxon>Eukaryota</taxon>
        <taxon>Metazoa</taxon>
        <taxon>Ecdysozoa</taxon>
        <taxon>Arthropoda</taxon>
        <taxon>Hexapoda</taxon>
        <taxon>Insecta</taxon>
        <taxon>Pterygota</taxon>
        <taxon>Neoptera</taxon>
        <taxon>Endopterygota</taxon>
        <taxon>Diptera</taxon>
        <taxon>Brachycera</taxon>
        <taxon>Muscomorpha</taxon>
        <taxon>Ephydroidea</taxon>
        <taxon>Drosophilidae</taxon>
        <taxon>Drosophila</taxon>
        <taxon>Sophophora</taxon>
    </lineage>
</organism>
<evidence type="ECO:0000256" key="7">
    <source>
        <dbReference type="ARBA" id="ARBA00022825"/>
    </source>
</evidence>
<dbReference type="PRINTS" id="PR00722">
    <property type="entry name" value="CHYMOTRYPSIN"/>
</dbReference>
<dbReference type="Gene3D" id="2.40.10.10">
    <property type="entry name" value="Trypsin-like serine proteases"/>
    <property type="match status" value="2"/>
</dbReference>
<dbReference type="SUPFAM" id="SSF50494">
    <property type="entry name" value="Trypsin-like serine proteases"/>
    <property type="match status" value="1"/>
</dbReference>
<dbReference type="PANTHER" id="PTHR24276:SF91">
    <property type="entry name" value="AT26814P-RELATED"/>
    <property type="match status" value="1"/>
</dbReference>
<keyword evidence="9" id="KW-1015">Disulfide bond</keyword>
<dbReference type="PROSITE" id="PS00135">
    <property type="entry name" value="TRYPSIN_SER"/>
    <property type="match status" value="1"/>
</dbReference>
<evidence type="ECO:0000256" key="3">
    <source>
        <dbReference type="ARBA" id="ARBA00022525"/>
    </source>
</evidence>
<accession>B4MMS9</accession>
<evidence type="ECO:0000256" key="8">
    <source>
        <dbReference type="ARBA" id="ARBA00023145"/>
    </source>
</evidence>
<protein>
    <recommendedName>
        <fullName evidence="11">trypsin</fullName>
        <ecNumber evidence="11">3.4.21.4</ecNumber>
    </recommendedName>
</protein>
<dbReference type="Proteomes" id="UP000007798">
    <property type="component" value="Unassembled WGS sequence"/>
</dbReference>
<comment type="similarity">
    <text evidence="2">Belongs to the peptidase S1 family.</text>
</comment>
<feature type="chain" id="PRO_5002818171" description="trypsin" evidence="13">
    <location>
        <begin position="19"/>
        <end position="259"/>
    </location>
</feature>
<evidence type="ECO:0000256" key="2">
    <source>
        <dbReference type="ARBA" id="ARBA00007664"/>
    </source>
</evidence>
<dbReference type="PANTHER" id="PTHR24276">
    <property type="entry name" value="POLYSERASE-RELATED"/>
    <property type="match status" value="1"/>
</dbReference>
<dbReference type="InterPro" id="IPR001314">
    <property type="entry name" value="Peptidase_S1A"/>
</dbReference>
<name>B4MMS9_DROWI</name>
<evidence type="ECO:0000256" key="12">
    <source>
        <dbReference type="RuleBase" id="RU363034"/>
    </source>
</evidence>
<comment type="subcellular location">
    <subcellularLocation>
        <location evidence="1">Secreted</location>
        <location evidence="1">Extracellular space</location>
    </subcellularLocation>
</comment>
<keyword evidence="3" id="KW-0964">Secreted</keyword>
<keyword evidence="5 13" id="KW-0732">Signal</keyword>
<dbReference type="GO" id="GO:0006508">
    <property type="term" value="P:proteolysis"/>
    <property type="evidence" value="ECO:0007669"/>
    <property type="project" value="UniProtKB-KW"/>
</dbReference>
<dbReference type="HOGENOM" id="CLU_006842_7_6_1"/>
<dbReference type="InParanoid" id="B4MMS9"/>
<gene>
    <name evidence="15" type="primary">Dwil\GK16624</name>
    <name evidence="15" type="ORF">Dwil_GK16624</name>
</gene>
<dbReference type="AlphaFoldDB" id="B4MMS9"/>
<dbReference type="EC" id="3.4.21.4" evidence="11"/>
<dbReference type="SMART" id="SM00020">
    <property type="entry name" value="Tryp_SPc"/>
    <property type="match status" value="1"/>
</dbReference>
<dbReference type="GO" id="GO:0005576">
    <property type="term" value="C:extracellular region"/>
    <property type="evidence" value="ECO:0007669"/>
    <property type="project" value="UniProtKB-SubCell"/>
</dbReference>
<keyword evidence="7 12" id="KW-0720">Serine protease</keyword>
<dbReference type="Pfam" id="PF00089">
    <property type="entry name" value="Trypsin"/>
    <property type="match status" value="1"/>
</dbReference>
<dbReference type="MEROPS" id="S01.B11"/>
<dbReference type="PROSITE" id="PS50240">
    <property type="entry name" value="TRYPSIN_DOM"/>
    <property type="match status" value="1"/>
</dbReference>
<dbReference type="CDD" id="cd00190">
    <property type="entry name" value="Tryp_SPc"/>
    <property type="match status" value="1"/>
</dbReference>
<dbReference type="OrthoDB" id="5565075at2759"/>
<evidence type="ECO:0000313" key="16">
    <source>
        <dbReference type="Proteomes" id="UP000007798"/>
    </source>
</evidence>
<evidence type="ECO:0000256" key="10">
    <source>
        <dbReference type="ARBA" id="ARBA00036320"/>
    </source>
</evidence>
<reference evidence="15 16" key="1">
    <citation type="journal article" date="2007" name="Nature">
        <title>Evolution of genes and genomes on the Drosophila phylogeny.</title>
        <authorList>
            <consortium name="Drosophila 12 Genomes Consortium"/>
            <person name="Clark A.G."/>
            <person name="Eisen M.B."/>
            <person name="Smith D.R."/>
            <person name="Bergman C.M."/>
            <person name="Oliver B."/>
            <person name="Markow T.A."/>
            <person name="Kaufman T.C."/>
            <person name="Kellis M."/>
            <person name="Gelbart W."/>
            <person name="Iyer V.N."/>
            <person name="Pollard D.A."/>
            <person name="Sackton T.B."/>
            <person name="Larracuente A.M."/>
            <person name="Singh N.D."/>
            <person name="Abad J.P."/>
            <person name="Abt D.N."/>
            <person name="Adryan B."/>
            <person name="Aguade M."/>
            <person name="Akashi H."/>
            <person name="Anderson W.W."/>
            <person name="Aquadro C.F."/>
            <person name="Ardell D.H."/>
            <person name="Arguello R."/>
            <person name="Artieri C.G."/>
            <person name="Barbash D.A."/>
            <person name="Barker D."/>
            <person name="Barsanti P."/>
            <person name="Batterham P."/>
            <person name="Batzoglou S."/>
            <person name="Begun D."/>
            <person name="Bhutkar A."/>
            <person name="Blanco E."/>
            <person name="Bosak S.A."/>
            <person name="Bradley R.K."/>
            <person name="Brand A.D."/>
            <person name="Brent M.R."/>
            <person name="Brooks A.N."/>
            <person name="Brown R.H."/>
            <person name="Butlin R.K."/>
            <person name="Caggese C."/>
            <person name="Calvi B.R."/>
            <person name="Bernardo de Carvalho A."/>
            <person name="Caspi A."/>
            <person name="Castrezana S."/>
            <person name="Celniker S.E."/>
            <person name="Chang J.L."/>
            <person name="Chapple C."/>
            <person name="Chatterji S."/>
            <person name="Chinwalla A."/>
            <person name="Civetta A."/>
            <person name="Clifton S.W."/>
            <person name="Comeron J.M."/>
            <person name="Costello J.C."/>
            <person name="Coyne J.A."/>
            <person name="Daub J."/>
            <person name="David R.G."/>
            <person name="Delcher A.L."/>
            <person name="Delehaunty K."/>
            <person name="Do C.B."/>
            <person name="Ebling H."/>
            <person name="Edwards K."/>
            <person name="Eickbush T."/>
            <person name="Evans J.D."/>
            <person name="Filipski A."/>
            <person name="Findeiss S."/>
            <person name="Freyhult E."/>
            <person name="Fulton L."/>
            <person name="Fulton R."/>
            <person name="Garcia A.C."/>
            <person name="Gardiner A."/>
            <person name="Garfield D.A."/>
            <person name="Garvin B.E."/>
            <person name="Gibson G."/>
            <person name="Gilbert D."/>
            <person name="Gnerre S."/>
            <person name="Godfrey J."/>
            <person name="Good R."/>
            <person name="Gotea V."/>
            <person name="Gravely B."/>
            <person name="Greenberg A.J."/>
            <person name="Griffiths-Jones S."/>
            <person name="Gross S."/>
            <person name="Guigo R."/>
            <person name="Gustafson E.A."/>
            <person name="Haerty W."/>
            <person name="Hahn M.W."/>
            <person name="Halligan D.L."/>
            <person name="Halpern A.L."/>
            <person name="Halter G.M."/>
            <person name="Han M.V."/>
            <person name="Heger A."/>
            <person name="Hillier L."/>
            <person name="Hinrichs A.S."/>
            <person name="Holmes I."/>
            <person name="Hoskins R.A."/>
            <person name="Hubisz M.J."/>
            <person name="Hultmark D."/>
            <person name="Huntley M.A."/>
            <person name="Jaffe D.B."/>
            <person name="Jagadeeshan S."/>
            <person name="Jeck W.R."/>
            <person name="Johnson J."/>
            <person name="Jones C.D."/>
            <person name="Jordan W.C."/>
            <person name="Karpen G.H."/>
            <person name="Kataoka E."/>
            <person name="Keightley P.D."/>
            <person name="Kheradpour P."/>
            <person name="Kirkness E.F."/>
            <person name="Koerich L.B."/>
            <person name="Kristiansen K."/>
            <person name="Kudrna D."/>
            <person name="Kulathinal R.J."/>
            <person name="Kumar S."/>
            <person name="Kwok R."/>
            <person name="Lander E."/>
            <person name="Langley C.H."/>
            <person name="Lapoint R."/>
            <person name="Lazzaro B.P."/>
            <person name="Lee S.J."/>
            <person name="Levesque L."/>
            <person name="Li R."/>
            <person name="Lin C.F."/>
            <person name="Lin M.F."/>
            <person name="Lindblad-Toh K."/>
            <person name="Llopart A."/>
            <person name="Long M."/>
            <person name="Low L."/>
            <person name="Lozovsky E."/>
            <person name="Lu J."/>
            <person name="Luo M."/>
            <person name="Machado C.A."/>
            <person name="Makalowski W."/>
            <person name="Marzo M."/>
            <person name="Matsuda M."/>
            <person name="Matzkin L."/>
            <person name="McAllister B."/>
            <person name="McBride C.S."/>
            <person name="McKernan B."/>
            <person name="McKernan K."/>
            <person name="Mendez-Lago M."/>
            <person name="Minx P."/>
            <person name="Mollenhauer M.U."/>
            <person name="Montooth K."/>
            <person name="Mount S.M."/>
            <person name="Mu X."/>
            <person name="Myers E."/>
            <person name="Negre B."/>
            <person name="Newfeld S."/>
            <person name="Nielsen R."/>
            <person name="Noor M.A."/>
            <person name="O'Grady P."/>
            <person name="Pachter L."/>
            <person name="Papaceit M."/>
            <person name="Parisi M.J."/>
            <person name="Parisi M."/>
            <person name="Parts L."/>
            <person name="Pedersen J.S."/>
            <person name="Pesole G."/>
            <person name="Phillippy A.M."/>
            <person name="Ponting C.P."/>
            <person name="Pop M."/>
            <person name="Porcelli D."/>
            <person name="Powell J.R."/>
            <person name="Prohaska S."/>
            <person name="Pruitt K."/>
            <person name="Puig M."/>
            <person name="Quesneville H."/>
            <person name="Ram K.R."/>
            <person name="Rand D."/>
            <person name="Rasmussen M.D."/>
            <person name="Reed L.K."/>
            <person name="Reenan R."/>
            <person name="Reily A."/>
            <person name="Remington K.A."/>
            <person name="Rieger T.T."/>
            <person name="Ritchie M.G."/>
            <person name="Robin C."/>
            <person name="Rogers Y.H."/>
            <person name="Rohde C."/>
            <person name="Rozas J."/>
            <person name="Rubenfield M.J."/>
            <person name="Ruiz A."/>
            <person name="Russo S."/>
            <person name="Salzberg S.L."/>
            <person name="Sanchez-Gracia A."/>
            <person name="Saranga D.J."/>
            <person name="Sato H."/>
            <person name="Schaeffer S.W."/>
            <person name="Schatz M.C."/>
            <person name="Schlenke T."/>
            <person name="Schwartz R."/>
            <person name="Segarra C."/>
            <person name="Singh R.S."/>
            <person name="Sirot L."/>
            <person name="Sirota M."/>
            <person name="Sisneros N.B."/>
            <person name="Smith C.D."/>
            <person name="Smith T.F."/>
            <person name="Spieth J."/>
            <person name="Stage D.E."/>
            <person name="Stark A."/>
            <person name="Stephan W."/>
            <person name="Strausberg R.L."/>
            <person name="Strempel S."/>
            <person name="Sturgill D."/>
            <person name="Sutton G."/>
            <person name="Sutton G.G."/>
            <person name="Tao W."/>
            <person name="Teichmann S."/>
            <person name="Tobari Y.N."/>
            <person name="Tomimura Y."/>
            <person name="Tsolas J.M."/>
            <person name="Valente V.L."/>
            <person name="Venter E."/>
            <person name="Venter J.C."/>
            <person name="Vicario S."/>
            <person name="Vieira F.G."/>
            <person name="Vilella A.J."/>
            <person name="Villasante A."/>
            <person name="Walenz B."/>
            <person name="Wang J."/>
            <person name="Wasserman M."/>
            <person name="Watts T."/>
            <person name="Wilson D."/>
            <person name="Wilson R.K."/>
            <person name="Wing R.A."/>
            <person name="Wolfner M.F."/>
            <person name="Wong A."/>
            <person name="Wong G.K."/>
            <person name="Wu C.I."/>
            <person name="Wu G."/>
            <person name="Yamamoto D."/>
            <person name="Yang H.P."/>
            <person name="Yang S.P."/>
            <person name="Yorke J.A."/>
            <person name="Yoshida K."/>
            <person name="Zdobnov E."/>
            <person name="Zhang P."/>
            <person name="Zhang Y."/>
            <person name="Zimin A.V."/>
            <person name="Baldwin J."/>
            <person name="Abdouelleil A."/>
            <person name="Abdulkadir J."/>
            <person name="Abebe A."/>
            <person name="Abera B."/>
            <person name="Abreu J."/>
            <person name="Acer S.C."/>
            <person name="Aftuck L."/>
            <person name="Alexander A."/>
            <person name="An P."/>
            <person name="Anderson E."/>
            <person name="Anderson S."/>
            <person name="Arachi H."/>
            <person name="Azer M."/>
            <person name="Bachantsang P."/>
            <person name="Barry A."/>
            <person name="Bayul T."/>
            <person name="Berlin A."/>
            <person name="Bessette D."/>
            <person name="Bloom T."/>
            <person name="Blye J."/>
            <person name="Boguslavskiy L."/>
            <person name="Bonnet C."/>
            <person name="Boukhgalter B."/>
            <person name="Bourzgui I."/>
            <person name="Brown A."/>
            <person name="Cahill P."/>
            <person name="Channer S."/>
            <person name="Cheshatsang Y."/>
            <person name="Chuda L."/>
            <person name="Citroen M."/>
            <person name="Collymore A."/>
            <person name="Cooke P."/>
            <person name="Costello M."/>
            <person name="D'Aco K."/>
            <person name="Daza R."/>
            <person name="De Haan G."/>
            <person name="DeGray S."/>
            <person name="DeMaso C."/>
            <person name="Dhargay N."/>
            <person name="Dooley K."/>
            <person name="Dooley E."/>
            <person name="Doricent M."/>
            <person name="Dorje P."/>
            <person name="Dorjee K."/>
            <person name="Dupes A."/>
            <person name="Elong R."/>
            <person name="Falk J."/>
            <person name="Farina A."/>
            <person name="Faro S."/>
            <person name="Ferguson D."/>
            <person name="Fisher S."/>
            <person name="Foley C.D."/>
            <person name="Franke A."/>
            <person name="Friedrich D."/>
            <person name="Gadbois L."/>
            <person name="Gearin G."/>
            <person name="Gearin C.R."/>
            <person name="Giannoukos G."/>
            <person name="Goode T."/>
            <person name="Graham J."/>
            <person name="Grandbois E."/>
            <person name="Grewal S."/>
            <person name="Gyaltsen K."/>
            <person name="Hafez N."/>
            <person name="Hagos B."/>
            <person name="Hall J."/>
            <person name="Henson C."/>
            <person name="Hollinger A."/>
            <person name="Honan T."/>
            <person name="Huard M.D."/>
            <person name="Hughes L."/>
            <person name="Hurhula B."/>
            <person name="Husby M.E."/>
            <person name="Kamat A."/>
            <person name="Kanga B."/>
            <person name="Kashin S."/>
            <person name="Khazanovich D."/>
            <person name="Kisner P."/>
            <person name="Lance K."/>
            <person name="Lara M."/>
            <person name="Lee W."/>
            <person name="Lennon N."/>
            <person name="Letendre F."/>
            <person name="LeVine R."/>
            <person name="Lipovsky A."/>
            <person name="Liu X."/>
            <person name="Liu J."/>
            <person name="Liu S."/>
            <person name="Lokyitsang T."/>
            <person name="Lokyitsang Y."/>
            <person name="Lubonja R."/>
            <person name="Lui A."/>
            <person name="MacDonald P."/>
            <person name="Magnisalis V."/>
            <person name="Maru K."/>
            <person name="Matthews C."/>
            <person name="McCusker W."/>
            <person name="McDonough S."/>
            <person name="Mehta T."/>
            <person name="Meldrim J."/>
            <person name="Meneus L."/>
            <person name="Mihai O."/>
            <person name="Mihalev A."/>
            <person name="Mihova T."/>
            <person name="Mittelman R."/>
            <person name="Mlenga V."/>
            <person name="Montmayeur A."/>
            <person name="Mulrain L."/>
            <person name="Navidi A."/>
            <person name="Naylor J."/>
            <person name="Negash T."/>
            <person name="Nguyen T."/>
            <person name="Nguyen N."/>
            <person name="Nicol R."/>
            <person name="Norbu C."/>
            <person name="Norbu N."/>
            <person name="Novod N."/>
            <person name="O'Neill B."/>
            <person name="Osman S."/>
            <person name="Markiewicz E."/>
            <person name="Oyono O.L."/>
            <person name="Patti C."/>
            <person name="Phunkhang P."/>
            <person name="Pierre F."/>
            <person name="Priest M."/>
            <person name="Raghuraman S."/>
            <person name="Rege F."/>
            <person name="Reyes R."/>
            <person name="Rise C."/>
            <person name="Rogov P."/>
            <person name="Ross K."/>
            <person name="Ryan E."/>
            <person name="Settipalli S."/>
            <person name="Shea T."/>
            <person name="Sherpa N."/>
            <person name="Shi L."/>
            <person name="Shih D."/>
            <person name="Sparrow T."/>
            <person name="Spaulding J."/>
            <person name="Stalker J."/>
            <person name="Stange-Thomann N."/>
            <person name="Stavropoulos S."/>
            <person name="Stone C."/>
            <person name="Strader C."/>
            <person name="Tesfaye S."/>
            <person name="Thomson T."/>
            <person name="Thoulutsang Y."/>
            <person name="Thoulutsang D."/>
            <person name="Topham K."/>
            <person name="Topping I."/>
            <person name="Tsamla T."/>
            <person name="Vassiliev H."/>
            <person name="Vo A."/>
            <person name="Wangchuk T."/>
            <person name="Wangdi T."/>
            <person name="Weiand M."/>
            <person name="Wilkinson J."/>
            <person name="Wilson A."/>
            <person name="Yadav S."/>
            <person name="Young G."/>
            <person name="Yu Q."/>
            <person name="Zembek L."/>
            <person name="Zhong D."/>
            <person name="Zimmer A."/>
            <person name="Zwirko Z."/>
            <person name="Jaffe D.B."/>
            <person name="Alvarez P."/>
            <person name="Brockman W."/>
            <person name="Butler J."/>
            <person name="Chin C."/>
            <person name="Gnerre S."/>
            <person name="Grabherr M."/>
            <person name="Kleber M."/>
            <person name="Mauceli E."/>
            <person name="MacCallum I."/>
        </authorList>
    </citation>
    <scope>NUCLEOTIDE SEQUENCE [LARGE SCALE GENOMIC DNA]</scope>
    <source>
        <strain evidence="16">Tucson 14030-0811.24</strain>
    </source>
</reference>
<dbReference type="InterPro" id="IPR050430">
    <property type="entry name" value="Peptidase_S1"/>
</dbReference>
<dbReference type="STRING" id="7260.B4MMS9"/>
<evidence type="ECO:0000256" key="6">
    <source>
        <dbReference type="ARBA" id="ARBA00022801"/>
    </source>
</evidence>
<dbReference type="eggNOG" id="KOG3627">
    <property type="taxonomic scope" value="Eukaryota"/>
</dbReference>
<feature type="signal peptide" evidence="13">
    <location>
        <begin position="1"/>
        <end position="18"/>
    </location>
</feature>
<dbReference type="GO" id="GO:0004252">
    <property type="term" value="F:serine-type endopeptidase activity"/>
    <property type="evidence" value="ECO:0007669"/>
    <property type="project" value="UniProtKB-EC"/>
</dbReference>
<dbReference type="PhylomeDB" id="B4MMS9"/>
<dbReference type="PROSITE" id="PS00134">
    <property type="entry name" value="TRYPSIN_HIS"/>
    <property type="match status" value="1"/>
</dbReference>
<feature type="domain" description="Peptidase S1" evidence="14">
    <location>
        <begin position="40"/>
        <end position="256"/>
    </location>
</feature>
<evidence type="ECO:0000256" key="13">
    <source>
        <dbReference type="SAM" id="SignalP"/>
    </source>
</evidence>
<keyword evidence="4 12" id="KW-0645">Protease</keyword>
<dbReference type="InterPro" id="IPR018114">
    <property type="entry name" value="TRYPSIN_HIS"/>
</dbReference>
<sequence length="259" mass="27939">MKHFLAVLVSLSVATVQAGKWITTTTPESNPDDKEPVDIITNGYTAADHEAPYIVFLFLHDEGKNVGAACGGVIIHSNWILTAAHCVGADWVDIHYGSNSKWGGYVHKVAKSNVYKRDKYDIALVRTPSNAFNARVNKVALPKRETYANQWTKACGWGRLADGKSSNVLQCVKLQTLSTKECKSVYPFVLDDTICVNTAGGKSVCNGDSGGPLVTLNNPVLVGIASWVDARGCTKGSPAAFARVSFHLDWIRQISGISA</sequence>
<dbReference type="OMA" id="DAQSTCY"/>
<evidence type="ECO:0000256" key="11">
    <source>
        <dbReference type="ARBA" id="ARBA00038868"/>
    </source>
</evidence>
<dbReference type="EMBL" id="CH963847">
    <property type="protein sequence ID" value="EDW73485.1"/>
    <property type="molecule type" value="Genomic_DNA"/>
</dbReference>
<keyword evidence="6 12" id="KW-0378">Hydrolase</keyword>
<dbReference type="InterPro" id="IPR043504">
    <property type="entry name" value="Peptidase_S1_PA_chymotrypsin"/>
</dbReference>
<comment type="catalytic activity">
    <reaction evidence="10">
        <text>Preferential cleavage: Arg-|-Xaa, Lys-|-Xaa.</text>
        <dbReference type="EC" id="3.4.21.4"/>
    </reaction>
</comment>
<proteinExistence type="inferred from homology"/>